<dbReference type="PANTHER" id="PTHR43793:SF1">
    <property type="entry name" value="FAD SYNTHASE"/>
    <property type="match status" value="1"/>
</dbReference>
<dbReference type="Gene3D" id="3.40.50.620">
    <property type="entry name" value="HUPs"/>
    <property type="match status" value="1"/>
</dbReference>
<dbReference type="Pfam" id="PF01467">
    <property type="entry name" value="CTP_transf_like"/>
    <property type="match status" value="1"/>
</dbReference>
<dbReference type="Proteomes" id="UP001165396">
    <property type="component" value="Unassembled WGS sequence"/>
</dbReference>
<reference evidence="4" key="1">
    <citation type="submission" date="2022-07" db="EMBL/GenBank/DDBJ databases">
        <title>Pseudosulfitobacter sp. strain AP-MA-4, whole genome sequence.</title>
        <authorList>
            <person name="Jiang Y."/>
        </authorList>
    </citation>
    <scope>NUCLEOTIDE SEQUENCE</scope>
    <source>
        <strain evidence="4">AP-MA-4</strain>
    </source>
</reference>
<keyword evidence="2 4" id="KW-0548">Nucleotidyltransferase</keyword>
<accession>A0ABT1Z263</accession>
<evidence type="ECO:0000256" key="1">
    <source>
        <dbReference type="ARBA" id="ARBA00022679"/>
    </source>
</evidence>
<dbReference type="InterPro" id="IPR050385">
    <property type="entry name" value="Archaeal_FAD_synthase"/>
</dbReference>
<dbReference type="RefSeq" id="WP_258294991.1">
    <property type="nucleotide sequence ID" value="NZ_JANKJG010000008.1"/>
</dbReference>
<dbReference type="EMBL" id="JANKJG010000008">
    <property type="protein sequence ID" value="MCR8827224.1"/>
    <property type="molecule type" value="Genomic_DNA"/>
</dbReference>
<sequence length="134" mass="15325">MTRTPVTVLTYGSFDMFDQGDVRLLQRLSQLGDTLIVGCATDAYTRARGIHCTMPFVRRREVLEACRFVSRVIPETSFDQKRSDIVNYDVSVFAMDDRWTGQFDDLGDLTRVIYLPYASDLTPEEPFQRQISAA</sequence>
<keyword evidence="1" id="KW-0808">Transferase</keyword>
<dbReference type="PANTHER" id="PTHR43793">
    <property type="entry name" value="FAD SYNTHASE"/>
    <property type="match status" value="1"/>
</dbReference>
<evidence type="ECO:0000313" key="5">
    <source>
        <dbReference type="Proteomes" id="UP001165396"/>
    </source>
</evidence>
<dbReference type="NCBIfam" id="TIGR00125">
    <property type="entry name" value="cyt_tran_rel"/>
    <property type="match status" value="1"/>
</dbReference>
<name>A0ABT1Z263_9RHOB</name>
<evidence type="ECO:0000256" key="2">
    <source>
        <dbReference type="ARBA" id="ARBA00022695"/>
    </source>
</evidence>
<organism evidence="4 5">
    <name type="scientific">Pseudosulfitobacter koreensis</name>
    <dbReference type="NCBI Taxonomy" id="2968472"/>
    <lineage>
        <taxon>Bacteria</taxon>
        <taxon>Pseudomonadati</taxon>
        <taxon>Pseudomonadota</taxon>
        <taxon>Alphaproteobacteria</taxon>
        <taxon>Rhodobacterales</taxon>
        <taxon>Roseobacteraceae</taxon>
        <taxon>Pseudosulfitobacter</taxon>
    </lineage>
</organism>
<keyword evidence="5" id="KW-1185">Reference proteome</keyword>
<evidence type="ECO:0000313" key="4">
    <source>
        <dbReference type="EMBL" id="MCR8827224.1"/>
    </source>
</evidence>
<evidence type="ECO:0000259" key="3">
    <source>
        <dbReference type="Pfam" id="PF01467"/>
    </source>
</evidence>
<gene>
    <name evidence="4" type="ORF">NTA49_11825</name>
</gene>
<dbReference type="GO" id="GO:0016779">
    <property type="term" value="F:nucleotidyltransferase activity"/>
    <property type="evidence" value="ECO:0007669"/>
    <property type="project" value="UniProtKB-KW"/>
</dbReference>
<dbReference type="InterPro" id="IPR004821">
    <property type="entry name" value="Cyt_trans-like"/>
</dbReference>
<feature type="domain" description="Cytidyltransferase-like" evidence="3">
    <location>
        <begin position="9"/>
        <end position="103"/>
    </location>
</feature>
<protein>
    <submittedName>
        <fullName evidence="4">Adenylyltransferase/cytidyltransferase family protein</fullName>
    </submittedName>
</protein>
<dbReference type="SUPFAM" id="SSF52374">
    <property type="entry name" value="Nucleotidylyl transferase"/>
    <property type="match status" value="1"/>
</dbReference>
<comment type="caution">
    <text evidence="4">The sequence shown here is derived from an EMBL/GenBank/DDBJ whole genome shotgun (WGS) entry which is preliminary data.</text>
</comment>
<proteinExistence type="predicted"/>
<dbReference type="InterPro" id="IPR014729">
    <property type="entry name" value="Rossmann-like_a/b/a_fold"/>
</dbReference>